<keyword evidence="1" id="KW-0472">Membrane</keyword>
<protein>
    <recommendedName>
        <fullName evidence="4">Transmembrane protein</fullName>
    </recommendedName>
</protein>
<dbReference type="AlphaFoldDB" id="A0A846WNT3"/>
<dbReference type="RefSeq" id="WP_006368346.1">
    <property type="nucleotide sequence ID" value="NZ_CP085887.1"/>
</dbReference>
<dbReference type="Proteomes" id="UP000563898">
    <property type="component" value="Unassembled WGS sequence"/>
</dbReference>
<evidence type="ECO:0000313" key="3">
    <source>
        <dbReference type="Proteomes" id="UP000563898"/>
    </source>
</evidence>
<feature type="transmembrane region" description="Helical" evidence="1">
    <location>
        <begin position="95"/>
        <end position="116"/>
    </location>
</feature>
<keyword evidence="1" id="KW-0812">Transmembrane</keyword>
<proteinExistence type="predicted"/>
<dbReference type="EMBL" id="JAAXPC010000009">
    <property type="protein sequence ID" value="NKY03272.1"/>
    <property type="molecule type" value="Genomic_DNA"/>
</dbReference>
<feature type="transmembrane region" description="Helical" evidence="1">
    <location>
        <begin position="128"/>
        <end position="148"/>
    </location>
</feature>
<name>A0A846WNT3_9ACTN</name>
<organism evidence="2 3">
    <name type="scientific">Gordonia polyisoprenivorans</name>
    <dbReference type="NCBI Taxonomy" id="84595"/>
    <lineage>
        <taxon>Bacteria</taxon>
        <taxon>Bacillati</taxon>
        <taxon>Actinomycetota</taxon>
        <taxon>Actinomycetes</taxon>
        <taxon>Mycobacteriales</taxon>
        <taxon>Gordoniaceae</taxon>
        <taxon>Gordonia</taxon>
    </lineage>
</organism>
<comment type="caution">
    <text evidence="2">The sequence shown here is derived from an EMBL/GenBank/DDBJ whole genome shotgun (WGS) entry which is preliminary data.</text>
</comment>
<feature type="transmembrane region" description="Helical" evidence="1">
    <location>
        <begin position="53"/>
        <end position="75"/>
    </location>
</feature>
<sequence length="154" mass="16243">MSDITPEQARAALTDVDSARRRVADEVGLPQTYWSIMGAGWVALGVLTDVAPAWVVTVATVAFGVGHSIVASRLLDGRRARRTVQLRRSVTDRRIPLIVIAILLVAVACTVGLGFGLDADGATHAATWAALIVGAAIGFGGNTIFTTIRRRVLP</sequence>
<keyword evidence="1" id="KW-1133">Transmembrane helix</keyword>
<accession>A0A846WNT3</accession>
<dbReference type="GeneID" id="90160828"/>
<evidence type="ECO:0000256" key="1">
    <source>
        <dbReference type="SAM" id="Phobius"/>
    </source>
</evidence>
<evidence type="ECO:0000313" key="2">
    <source>
        <dbReference type="EMBL" id="NKY03272.1"/>
    </source>
</evidence>
<reference evidence="2 3" key="1">
    <citation type="submission" date="2020-04" db="EMBL/GenBank/DDBJ databases">
        <title>MicrobeNet Type strains.</title>
        <authorList>
            <person name="Nicholson A.C."/>
        </authorList>
    </citation>
    <scope>NUCLEOTIDE SEQUENCE [LARGE SCALE GENOMIC DNA]</scope>
    <source>
        <strain evidence="2 3">ATCC BAA-14</strain>
    </source>
</reference>
<evidence type="ECO:0008006" key="4">
    <source>
        <dbReference type="Google" id="ProtNLM"/>
    </source>
</evidence>
<dbReference type="OMA" id="ESRIGWV"/>
<gene>
    <name evidence="2" type="ORF">HGA05_17015</name>
</gene>